<keyword evidence="2" id="KW-1185">Reference proteome</keyword>
<gene>
    <name evidence="1" type="ORF">CIB84_011894</name>
</gene>
<organism evidence="1 2">
    <name type="scientific">Bambusicola thoracicus</name>
    <name type="common">Chinese bamboo-partridge</name>
    <name type="synonym">Perdix thoracica</name>
    <dbReference type="NCBI Taxonomy" id="9083"/>
    <lineage>
        <taxon>Eukaryota</taxon>
        <taxon>Metazoa</taxon>
        <taxon>Chordata</taxon>
        <taxon>Craniata</taxon>
        <taxon>Vertebrata</taxon>
        <taxon>Euteleostomi</taxon>
        <taxon>Archelosauria</taxon>
        <taxon>Archosauria</taxon>
        <taxon>Dinosauria</taxon>
        <taxon>Saurischia</taxon>
        <taxon>Theropoda</taxon>
        <taxon>Coelurosauria</taxon>
        <taxon>Aves</taxon>
        <taxon>Neognathae</taxon>
        <taxon>Galloanserae</taxon>
        <taxon>Galliformes</taxon>
        <taxon>Phasianidae</taxon>
        <taxon>Perdicinae</taxon>
        <taxon>Bambusicola</taxon>
    </lineage>
</organism>
<proteinExistence type="predicted"/>
<dbReference type="Proteomes" id="UP000237246">
    <property type="component" value="Unassembled WGS sequence"/>
</dbReference>
<protein>
    <submittedName>
        <fullName evidence="1">Uncharacterized protein</fullName>
    </submittedName>
</protein>
<evidence type="ECO:0000313" key="1">
    <source>
        <dbReference type="EMBL" id="POI24353.1"/>
    </source>
</evidence>
<dbReference type="AlphaFoldDB" id="A0A2P4SJT3"/>
<dbReference type="PANTHER" id="PTHR46298">
    <property type="entry name" value="ANDROGLOBIN"/>
    <property type="match status" value="1"/>
</dbReference>
<dbReference type="EMBL" id="PPHD01041946">
    <property type="protein sequence ID" value="POI24353.1"/>
    <property type="molecule type" value="Genomic_DNA"/>
</dbReference>
<dbReference type="OrthoDB" id="9374162at2759"/>
<dbReference type="InterPro" id="IPR053033">
    <property type="entry name" value="Androglobin-like"/>
</dbReference>
<accession>A0A2P4SJT3</accession>
<reference evidence="1 2" key="1">
    <citation type="submission" date="2018-01" db="EMBL/GenBank/DDBJ databases">
        <title>Comparison of the Chinese Bamboo Partridge and Red Junglefowl genome sequences highlights the importance of demography in genome evolution.</title>
        <authorList>
            <person name="Tiley G.P."/>
            <person name="Kimball R.T."/>
            <person name="Braun E.L."/>
            <person name="Burleigh J.G."/>
        </authorList>
    </citation>
    <scope>NUCLEOTIDE SEQUENCE [LARGE SCALE GENOMIC DNA]</scope>
    <source>
        <strain evidence="1">RTK389</strain>
        <tissue evidence="1">Blood</tissue>
    </source>
</reference>
<dbReference type="PANTHER" id="PTHR46298:SF1">
    <property type="entry name" value="ANDROGLOBIN"/>
    <property type="match status" value="1"/>
</dbReference>
<comment type="caution">
    <text evidence="1">The sequence shown here is derived from an EMBL/GenBank/DDBJ whole genome shotgun (WGS) entry which is preliminary data.</text>
</comment>
<evidence type="ECO:0000313" key="2">
    <source>
        <dbReference type="Proteomes" id="UP000237246"/>
    </source>
</evidence>
<feature type="non-terminal residue" evidence="1">
    <location>
        <position position="1"/>
    </location>
</feature>
<name>A0A2P4SJT3_BAMTH</name>
<sequence length="64" mass="7167">TDSSEKLRQYGLSQVYSHPVLVTRTRSCPLDAAKQPALPDVPWKLFRQKKTTVAKSEPQGLSVQ</sequence>